<evidence type="ECO:0000256" key="3">
    <source>
        <dbReference type="ARBA" id="ARBA00022771"/>
    </source>
</evidence>
<evidence type="ECO:0000313" key="14">
    <source>
        <dbReference type="Proteomes" id="UP000001940"/>
    </source>
</evidence>
<keyword evidence="5 10" id="KW-0805">Transcription regulation</keyword>
<dbReference type="PANTHER" id="PTHR45680:SF1">
    <property type="entry name" value="NUCLEAR HORMONE RECEPTOR FAMILY"/>
    <property type="match status" value="1"/>
</dbReference>
<dbReference type="GO" id="GO:0005634">
    <property type="term" value="C:nucleus"/>
    <property type="evidence" value="ECO:0007669"/>
    <property type="project" value="UniProtKB-SubCell"/>
</dbReference>
<evidence type="ECO:0000313" key="13">
    <source>
        <dbReference type="EMBL" id="CCD64485.3"/>
    </source>
</evidence>
<dbReference type="RefSeq" id="NP_001350970.1">
    <property type="nucleotide sequence ID" value="NM_001364046.3"/>
</dbReference>
<keyword evidence="4 10" id="KW-0862">Zinc</keyword>
<evidence type="ECO:0000256" key="10">
    <source>
        <dbReference type="RuleBase" id="RU004334"/>
    </source>
</evidence>
<dbReference type="PROSITE" id="PS51030">
    <property type="entry name" value="NUCLEAR_REC_DBD_2"/>
    <property type="match status" value="1"/>
</dbReference>
<dbReference type="WormBase" id="R11G11.12a">
    <property type="protein sequence ID" value="CE52655"/>
    <property type="gene ID" value="WBGene00020015"/>
    <property type="gene designation" value="nhr-210"/>
</dbReference>
<dbReference type="EMBL" id="BX284605">
    <property type="protein sequence ID" value="CCD64485.3"/>
    <property type="molecule type" value="Genomic_DNA"/>
</dbReference>
<keyword evidence="2 10" id="KW-0479">Metal-binding</keyword>
<evidence type="ECO:0000256" key="2">
    <source>
        <dbReference type="ARBA" id="ARBA00022723"/>
    </source>
</evidence>
<dbReference type="SUPFAM" id="SSF48508">
    <property type="entry name" value="Nuclear receptor ligand-binding domain"/>
    <property type="match status" value="1"/>
</dbReference>
<evidence type="ECO:0000256" key="6">
    <source>
        <dbReference type="ARBA" id="ARBA00023125"/>
    </source>
</evidence>
<organism evidence="13 14">
    <name type="scientific">Caenorhabditis elegans</name>
    <dbReference type="NCBI Taxonomy" id="6239"/>
    <lineage>
        <taxon>Eukaryota</taxon>
        <taxon>Metazoa</taxon>
        <taxon>Ecdysozoa</taxon>
        <taxon>Nematoda</taxon>
        <taxon>Chromadorea</taxon>
        <taxon>Rhabditida</taxon>
        <taxon>Rhabditina</taxon>
        <taxon>Rhabditomorpha</taxon>
        <taxon>Rhabditoidea</taxon>
        <taxon>Rhabditidae</taxon>
        <taxon>Peloderinae</taxon>
        <taxon>Caenorhabditis</taxon>
    </lineage>
</organism>
<evidence type="ECO:0000256" key="9">
    <source>
        <dbReference type="ARBA" id="ARBA00023242"/>
    </source>
</evidence>
<evidence type="ECO:0000256" key="5">
    <source>
        <dbReference type="ARBA" id="ARBA00023015"/>
    </source>
</evidence>
<dbReference type="PRINTS" id="PR00047">
    <property type="entry name" value="STROIDFINGER"/>
</dbReference>
<dbReference type="GO" id="GO:0003700">
    <property type="term" value="F:DNA-binding transcription factor activity"/>
    <property type="evidence" value="ECO:0007669"/>
    <property type="project" value="InterPro"/>
</dbReference>
<dbReference type="PROSITE" id="PS51843">
    <property type="entry name" value="NR_LBD"/>
    <property type="match status" value="1"/>
</dbReference>
<dbReference type="AlphaFoldDB" id="O16954"/>
<dbReference type="PIR" id="F88930">
    <property type="entry name" value="F88930"/>
</dbReference>
<evidence type="ECO:0000256" key="8">
    <source>
        <dbReference type="ARBA" id="ARBA00023170"/>
    </source>
</evidence>
<evidence type="ECO:0000256" key="1">
    <source>
        <dbReference type="ARBA" id="ARBA00005993"/>
    </source>
</evidence>
<dbReference type="CTD" id="187830"/>
<evidence type="ECO:0000256" key="7">
    <source>
        <dbReference type="ARBA" id="ARBA00023163"/>
    </source>
</evidence>
<keyword evidence="3 10" id="KW-0863">Zinc-finger</keyword>
<dbReference type="SMART" id="SM00399">
    <property type="entry name" value="ZnF_C4"/>
    <property type="match status" value="1"/>
</dbReference>
<dbReference type="Pfam" id="PF00104">
    <property type="entry name" value="Hormone_recep"/>
    <property type="match status" value="1"/>
</dbReference>
<dbReference type="GO" id="GO:0008270">
    <property type="term" value="F:zinc ion binding"/>
    <property type="evidence" value="ECO:0007669"/>
    <property type="project" value="UniProtKB-KW"/>
</dbReference>
<evidence type="ECO:0000313" key="15">
    <source>
        <dbReference type="WormBase" id="R11G11.12a"/>
    </source>
</evidence>
<dbReference type="AGR" id="WB:WBGene00020015"/>
<keyword evidence="7 10" id="KW-0804">Transcription</keyword>
<dbReference type="Gene3D" id="3.30.50.10">
    <property type="entry name" value="Erythroid Transcription Factor GATA-1, subunit A"/>
    <property type="match status" value="1"/>
</dbReference>
<dbReference type="SUPFAM" id="SSF57716">
    <property type="entry name" value="Glucocorticoid receptor-like (DNA-binding domain)"/>
    <property type="match status" value="1"/>
</dbReference>
<keyword evidence="8 10" id="KW-0675">Receptor</keyword>
<dbReference type="Proteomes" id="UP000001940">
    <property type="component" value="Chromosome V"/>
</dbReference>
<dbReference type="FunCoup" id="O16954">
    <property type="interactions" value="235"/>
</dbReference>
<dbReference type="InterPro" id="IPR001628">
    <property type="entry name" value="Znf_hrmn_rcpt"/>
</dbReference>
<feature type="domain" description="NR LBD" evidence="12">
    <location>
        <begin position="144"/>
        <end position="400"/>
    </location>
</feature>
<feature type="domain" description="Nuclear receptor" evidence="11">
    <location>
        <begin position="1"/>
        <end position="74"/>
    </location>
</feature>
<dbReference type="InterPro" id="IPR013088">
    <property type="entry name" value="Znf_NHR/GATA"/>
</dbReference>
<keyword evidence="14" id="KW-1185">Reference proteome</keyword>
<dbReference type="PROSITE" id="PS00031">
    <property type="entry name" value="NUCLEAR_REC_DBD_1"/>
    <property type="match status" value="1"/>
</dbReference>
<dbReference type="InterPro" id="IPR051152">
    <property type="entry name" value="C.elegans_Orphan_NR"/>
</dbReference>
<comment type="subcellular location">
    <subcellularLocation>
        <location evidence="10">Nucleus</location>
    </subcellularLocation>
</comment>
<reference evidence="13 14" key="1">
    <citation type="journal article" date="1998" name="Science">
        <title>Genome sequence of the nematode C. elegans: a platform for investigating biology.</title>
        <authorList>
            <consortium name="The C. elegans sequencing consortium"/>
            <person name="Sulson J.E."/>
            <person name="Waterston R."/>
        </authorList>
    </citation>
    <scope>NUCLEOTIDE SEQUENCE [LARGE SCALE GENOMIC DNA]</scope>
    <source>
        <strain evidence="13 14">Bristol N2</strain>
    </source>
</reference>
<comment type="similarity">
    <text evidence="1 10">Belongs to the nuclear hormone receptor family.</text>
</comment>
<dbReference type="GeneID" id="187830"/>
<dbReference type="UCSC" id="R11G11.12">
    <property type="organism name" value="c. elegans"/>
</dbReference>
<sequence length="403" mass="47143">MPCCKVCTAEGCHGTHFGTICCRACAAFFRRTAFSKLRNSKCRSASCDKEKSFCKPCRLRKCLEVGMETSNFQYHRDSLHDSESSSVFKKLEAKHSKQTISKIPKSFECFVGRPGMILFWDAQKSKHRKTFIDVSYLLDEATMIFRQPSENVHIFENQLHRLAIGLKVVSGNTKNYRFLTKIDQRELSDTWQWQFLTVAKWLTHFKQFDALEEKVKLTLLQSTWHVWSVLDHHFASAAHHRSNPNALKTHAVTRRGVMMDMTNVHFDANWLSGYPSAELNRFLHVPSRFDITAALEALQPTEMERTFMLVQLSFEYAGKRCQGEMLQLTDYFQQVLATDLHDYYVKELRMEKYFDRLAKLMKVNNAIQKKLWEQRPRIELAKVFDLIKLEFSHPEMFMDTGFN</sequence>
<dbReference type="Gene3D" id="1.10.565.10">
    <property type="entry name" value="Retinoid X Receptor"/>
    <property type="match status" value="1"/>
</dbReference>
<name>O16954_CAEEL</name>
<dbReference type="InterPro" id="IPR035500">
    <property type="entry name" value="NHR-like_dom_sf"/>
</dbReference>
<dbReference type="OrthoDB" id="5816380at2759"/>
<dbReference type="PANTHER" id="PTHR45680">
    <property type="entry name" value="NUCLEAR HORMONE RECEPTOR FAMILY"/>
    <property type="match status" value="1"/>
</dbReference>
<keyword evidence="6 10" id="KW-0238">DNA-binding</keyword>
<evidence type="ECO:0000259" key="11">
    <source>
        <dbReference type="PROSITE" id="PS51030"/>
    </source>
</evidence>
<gene>
    <name evidence="13 15" type="primary">nhr-210</name>
    <name evidence="13" type="ORF">CELE_R11G11.12</name>
    <name evidence="15" type="ORF">R11G11.12</name>
</gene>
<dbReference type="PaxDb" id="6239-R11G11.12"/>
<evidence type="ECO:0000259" key="12">
    <source>
        <dbReference type="PROSITE" id="PS51843"/>
    </source>
</evidence>
<dbReference type="KEGG" id="cel:CELE_R11G11.12"/>
<protein>
    <submittedName>
        <fullName evidence="13">Nuclear Hormone Receptor family</fullName>
    </submittedName>
</protein>
<proteinExistence type="inferred from homology"/>
<dbReference type="SMART" id="SM00430">
    <property type="entry name" value="HOLI"/>
    <property type="match status" value="1"/>
</dbReference>
<evidence type="ECO:0000256" key="4">
    <source>
        <dbReference type="ARBA" id="ARBA00022833"/>
    </source>
</evidence>
<keyword evidence="9 10" id="KW-0539">Nucleus</keyword>
<accession>O16954</accession>
<dbReference type="GO" id="GO:0043565">
    <property type="term" value="F:sequence-specific DNA binding"/>
    <property type="evidence" value="ECO:0007669"/>
    <property type="project" value="InterPro"/>
</dbReference>
<dbReference type="InterPro" id="IPR000536">
    <property type="entry name" value="Nucl_hrmn_rcpt_lig-bd"/>
</dbReference>
<dbReference type="HOGENOM" id="CLU_007368_7_1_1"/>
<dbReference type="Bgee" id="WBGene00020015">
    <property type="expression patterns" value="Expressed in adult organism and 1 other cell type or tissue"/>
</dbReference>
<dbReference type="Pfam" id="PF00105">
    <property type="entry name" value="zf-C4"/>
    <property type="match status" value="1"/>
</dbReference>
<dbReference type="InParanoid" id="O16954"/>
<dbReference type="eggNOG" id="KOG3575">
    <property type="taxonomic scope" value="Eukaryota"/>
</dbReference>